<proteinExistence type="predicted"/>
<feature type="non-terminal residue" evidence="1">
    <location>
        <position position="54"/>
    </location>
</feature>
<dbReference type="HOGENOM" id="CLU_3056140_0_0_1"/>
<dbReference type="EMBL" id="KN831948">
    <property type="protein sequence ID" value="KIO12286.1"/>
    <property type="molecule type" value="Genomic_DNA"/>
</dbReference>
<reference evidence="1 2" key="1">
    <citation type="submission" date="2014-04" db="EMBL/GenBank/DDBJ databases">
        <authorList>
            <consortium name="DOE Joint Genome Institute"/>
            <person name="Kuo A."/>
            <person name="Kohler A."/>
            <person name="Costa M.D."/>
            <person name="Nagy L.G."/>
            <person name="Floudas D."/>
            <person name="Copeland A."/>
            <person name="Barry K.W."/>
            <person name="Cichocki N."/>
            <person name="Veneault-Fourrey C."/>
            <person name="LaButti K."/>
            <person name="Lindquist E.A."/>
            <person name="Lipzen A."/>
            <person name="Lundell T."/>
            <person name="Morin E."/>
            <person name="Murat C."/>
            <person name="Sun H."/>
            <person name="Tunlid A."/>
            <person name="Henrissat B."/>
            <person name="Grigoriev I.V."/>
            <person name="Hibbett D.S."/>
            <person name="Martin F."/>
            <person name="Nordberg H.P."/>
            <person name="Cantor M.N."/>
            <person name="Hua S.X."/>
        </authorList>
    </citation>
    <scope>NUCLEOTIDE SEQUENCE [LARGE SCALE GENOMIC DNA]</scope>
    <source>
        <strain evidence="1 2">Marx 270</strain>
    </source>
</reference>
<evidence type="ECO:0000313" key="2">
    <source>
        <dbReference type="Proteomes" id="UP000054217"/>
    </source>
</evidence>
<dbReference type="Proteomes" id="UP000054217">
    <property type="component" value="Unassembled WGS sequence"/>
</dbReference>
<protein>
    <submittedName>
        <fullName evidence="1">Uncharacterized protein</fullName>
    </submittedName>
</protein>
<gene>
    <name evidence="1" type="ORF">M404DRAFT_994201</name>
</gene>
<sequence>MTVQIQKHVSLNPWHLEGSCSTVQISLCDSCQSHGDLLRSRWSAAAIGISIMGV</sequence>
<reference evidence="2" key="2">
    <citation type="submission" date="2015-01" db="EMBL/GenBank/DDBJ databases">
        <title>Evolutionary Origins and Diversification of the Mycorrhizal Mutualists.</title>
        <authorList>
            <consortium name="DOE Joint Genome Institute"/>
            <consortium name="Mycorrhizal Genomics Consortium"/>
            <person name="Kohler A."/>
            <person name="Kuo A."/>
            <person name="Nagy L.G."/>
            <person name="Floudas D."/>
            <person name="Copeland A."/>
            <person name="Barry K.W."/>
            <person name="Cichocki N."/>
            <person name="Veneault-Fourrey C."/>
            <person name="LaButti K."/>
            <person name="Lindquist E.A."/>
            <person name="Lipzen A."/>
            <person name="Lundell T."/>
            <person name="Morin E."/>
            <person name="Murat C."/>
            <person name="Riley R."/>
            <person name="Ohm R."/>
            <person name="Sun H."/>
            <person name="Tunlid A."/>
            <person name="Henrissat B."/>
            <person name="Grigoriev I.V."/>
            <person name="Hibbett D.S."/>
            <person name="Martin F."/>
        </authorList>
    </citation>
    <scope>NUCLEOTIDE SEQUENCE [LARGE SCALE GENOMIC DNA]</scope>
    <source>
        <strain evidence="2">Marx 270</strain>
    </source>
</reference>
<dbReference type="AlphaFoldDB" id="A0A0C3PSX5"/>
<accession>A0A0C3PSX5</accession>
<name>A0A0C3PSX5_PISTI</name>
<organism evidence="1 2">
    <name type="scientific">Pisolithus tinctorius Marx 270</name>
    <dbReference type="NCBI Taxonomy" id="870435"/>
    <lineage>
        <taxon>Eukaryota</taxon>
        <taxon>Fungi</taxon>
        <taxon>Dikarya</taxon>
        <taxon>Basidiomycota</taxon>
        <taxon>Agaricomycotina</taxon>
        <taxon>Agaricomycetes</taxon>
        <taxon>Agaricomycetidae</taxon>
        <taxon>Boletales</taxon>
        <taxon>Sclerodermatineae</taxon>
        <taxon>Pisolithaceae</taxon>
        <taxon>Pisolithus</taxon>
    </lineage>
</organism>
<evidence type="ECO:0000313" key="1">
    <source>
        <dbReference type="EMBL" id="KIO12286.1"/>
    </source>
</evidence>
<keyword evidence="2" id="KW-1185">Reference proteome</keyword>
<dbReference type="InParanoid" id="A0A0C3PSX5"/>